<organism evidence="1">
    <name type="scientific">Sinorhizobium medicae</name>
    <dbReference type="NCBI Taxonomy" id="110321"/>
    <lineage>
        <taxon>Bacteria</taxon>
        <taxon>Pseudomonadati</taxon>
        <taxon>Pseudomonadota</taxon>
        <taxon>Alphaproteobacteria</taxon>
        <taxon>Hyphomicrobiales</taxon>
        <taxon>Rhizobiaceae</taxon>
        <taxon>Sinorhizobium/Ensifer group</taxon>
        <taxon>Sinorhizobium</taxon>
    </lineage>
</organism>
<sequence length="101" mass="11011">MAAEFGEGTMVQGGEVIAFPLAARAGDVARCARELDRIHGAAAVHYWKSECRRLAEQLAILGVDEAGVREEVLAFQAKVQAAMAERYNEPASRNRSGPRQR</sequence>
<protein>
    <submittedName>
        <fullName evidence="1">Uncharacterized protein</fullName>
    </submittedName>
</protein>
<dbReference type="RefSeq" id="WP_028053339.1">
    <property type="nucleotide sequence ID" value="NZ_ATYC01000008.1"/>
</dbReference>
<gene>
    <name evidence="1" type="ORF">EMEDMD4_530142</name>
</gene>
<dbReference type="EMBL" id="CABFNB010000121">
    <property type="protein sequence ID" value="VTZ63935.1"/>
    <property type="molecule type" value="Genomic_DNA"/>
</dbReference>
<name>A0A508X808_9HYPH</name>
<accession>A0A508X808</accession>
<reference evidence="1" key="1">
    <citation type="submission" date="2019-06" db="EMBL/GenBank/DDBJ databases">
        <authorList>
            <person name="Le Quere A."/>
            <person name="Colella S."/>
        </authorList>
    </citation>
    <scope>NUCLEOTIDE SEQUENCE</scope>
    <source>
        <strain evidence="1">EmedicaeMD41</strain>
    </source>
</reference>
<dbReference type="Proteomes" id="UP000507954">
    <property type="component" value="Unassembled WGS sequence"/>
</dbReference>
<proteinExistence type="predicted"/>
<dbReference type="Pfam" id="PF19551">
    <property type="entry name" value="DUF6074"/>
    <property type="match status" value="1"/>
</dbReference>
<evidence type="ECO:0000313" key="1">
    <source>
        <dbReference type="EMBL" id="VTZ63935.1"/>
    </source>
</evidence>
<dbReference type="InterPro" id="IPR045720">
    <property type="entry name" value="DUF6074"/>
</dbReference>
<dbReference type="AlphaFoldDB" id="A0A508X808"/>